<dbReference type="EMBL" id="CH916366">
    <property type="protein sequence ID" value="EDV97649.1"/>
    <property type="molecule type" value="Genomic_DNA"/>
</dbReference>
<keyword evidence="4" id="KW-1185">Reference proteome</keyword>
<accession>B4IYH6</accession>
<evidence type="ECO:0000256" key="1">
    <source>
        <dbReference type="SAM" id="Phobius"/>
    </source>
</evidence>
<proteinExistence type="predicted"/>
<dbReference type="HOGENOM" id="CLU_1572307_0_0_1"/>
<protein>
    <submittedName>
        <fullName evidence="3">GH14581</fullName>
    </submittedName>
</protein>
<keyword evidence="2" id="KW-0732">Signal</keyword>
<gene>
    <name evidence="3" type="primary">Dgri\GH14581</name>
    <name evidence="3" type="ORF">Dgri_GH14581</name>
</gene>
<dbReference type="eggNOG" id="KOG2599">
    <property type="taxonomic scope" value="Eukaryota"/>
</dbReference>
<evidence type="ECO:0000256" key="2">
    <source>
        <dbReference type="SAM" id="SignalP"/>
    </source>
</evidence>
<evidence type="ECO:0000313" key="4">
    <source>
        <dbReference type="Proteomes" id="UP000001070"/>
    </source>
</evidence>
<dbReference type="Proteomes" id="UP000001070">
    <property type="component" value="Unassembled WGS sequence"/>
</dbReference>
<dbReference type="OMA" id="KPWRRVQ"/>
<dbReference type="PhylomeDB" id="B4IYH6"/>
<keyword evidence="1" id="KW-0472">Membrane</keyword>
<keyword evidence="1" id="KW-0812">Transmembrane</keyword>
<dbReference type="KEGG" id="dgr:6557250"/>
<reference evidence="3 4" key="1">
    <citation type="journal article" date="2007" name="Nature">
        <title>Evolution of genes and genomes on the Drosophila phylogeny.</title>
        <authorList>
            <consortium name="Drosophila 12 Genomes Consortium"/>
            <person name="Clark A.G."/>
            <person name="Eisen M.B."/>
            <person name="Smith D.R."/>
            <person name="Bergman C.M."/>
            <person name="Oliver B."/>
            <person name="Markow T.A."/>
            <person name="Kaufman T.C."/>
            <person name="Kellis M."/>
            <person name="Gelbart W."/>
            <person name="Iyer V.N."/>
            <person name="Pollard D.A."/>
            <person name="Sackton T.B."/>
            <person name="Larracuente A.M."/>
            <person name="Singh N.D."/>
            <person name="Abad J.P."/>
            <person name="Abt D.N."/>
            <person name="Adryan B."/>
            <person name="Aguade M."/>
            <person name="Akashi H."/>
            <person name="Anderson W.W."/>
            <person name="Aquadro C.F."/>
            <person name="Ardell D.H."/>
            <person name="Arguello R."/>
            <person name="Artieri C.G."/>
            <person name="Barbash D.A."/>
            <person name="Barker D."/>
            <person name="Barsanti P."/>
            <person name="Batterham P."/>
            <person name="Batzoglou S."/>
            <person name="Begun D."/>
            <person name="Bhutkar A."/>
            <person name="Blanco E."/>
            <person name="Bosak S.A."/>
            <person name="Bradley R.K."/>
            <person name="Brand A.D."/>
            <person name="Brent M.R."/>
            <person name="Brooks A.N."/>
            <person name="Brown R.H."/>
            <person name="Butlin R.K."/>
            <person name="Caggese C."/>
            <person name="Calvi B.R."/>
            <person name="Bernardo de Carvalho A."/>
            <person name="Caspi A."/>
            <person name="Castrezana S."/>
            <person name="Celniker S.E."/>
            <person name="Chang J.L."/>
            <person name="Chapple C."/>
            <person name="Chatterji S."/>
            <person name="Chinwalla A."/>
            <person name="Civetta A."/>
            <person name="Clifton S.W."/>
            <person name="Comeron J.M."/>
            <person name="Costello J.C."/>
            <person name="Coyne J.A."/>
            <person name="Daub J."/>
            <person name="David R.G."/>
            <person name="Delcher A.L."/>
            <person name="Delehaunty K."/>
            <person name="Do C.B."/>
            <person name="Ebling H."/>
            <person name="Edwards K."/>
            <person name="Eickbush T."/>
            <person name="Evans J.D."/>
            <person name="Filipski A."/>
            <person name="Findeiss S."/>
            <person name="Freyhult E."/>
            <person name="Fulton L."/>
            <person name="Fulton R."/>
            <person name="Garcia A.C."/>
            <person name="Gardiner A."/>
            <person name="Garfield D.A."/>
            <person name="Garvin B.E."/>
            <person name="Gibson G."/>
            <person name="Gilbert D."/>
            <person name="Gnerre S."/>
            <person name="Godfrey J."/>
            <person name="Good R."/>
            <person name="Gotea V."/>
            <person name="Gravely B."/>
            <person name="Greenberg A.J."/>
            <person name="Griffiths-Jones S."/>
            <person name="Gross S."/>
            <person name="Guigo R."/>
            <person name="Gustafson E.A."/>
            <person name="Haerty W."/>
            <person name="Hahn M.W."/>
            <person name="Halligan D.L."/>
            <person name="Halpern A.L."/>
            <person name="Halter G.M."/>
            <person name="Han M.V."/>
            <person name="Heger A."/>
            <person name="Hillier L."/>
            <person name="Hinrichs A.S."/>
            <person name="Holmes I."/>
            <person name="Hoskins R.A."/>
            <person name="Hubisz M.J."/>
            <person name="Hultmark D."/>
            <person name="Huntley M.A."/>
            <person name="Jaffe D.B."/>
            <person name="Jagadeeshan S."/>
            <person name="Jeck W.R."/>
            <person name="Johnson J."/>
            <person name="Jones C.D."/>
            <person name="Jordan W.C."/>
            <person name="Karpen G.H."/>
            <person name="Kataoka E."/>
            <person name="Keightley P.D."/>
            <person name="Kheradpour P."/>
            <person name="Kirkness E.F."/>
            <person name="Koerich L.B."/>
            <person name="Kristiansen K."/>
            <person name="Kudrna D."/>
            <person name="Kulathinal R.J."/>
            <person name="Kumar S."/>
            <person name="Kwok R."/>
            <person name="Lander E."/>
            <person name="Langley C.H."/>
            <person name="Lapoint R."/>
            <person name="Lazzaro B.P."/>
            <person name="Lee S.J."/>
            <person name="Levesque L."/>
            <person name="Li R."/>
            <person name="Lin C.F."/>
            <person name="Lin M.F."/>
            <person name="Lindblad-Toh K."/>
            <person name="Llopart A."/>
            <person name="Long M."/>
            <person name="Low L."/>
            <person name="Lozovsky E."/>
            <person name="Lu J."/>
            <person name="Luo M."/>
            <person name="Machado C.A."/>
            <person name="Makalowski W."/>
            <person name="Marzo M."/>
            <person name="Matsuda M."/>
            <person name="Matzkin L."/>
            <person name="McAllister B."/>
            <person name="McBride C.S."/>
            <person name="McKernan B."/>
            <person name="McKernan K."/>
            <person name="Mendez-Lago M."/>
            <person name="Minx P."/>
            <person name="Mollenhauer M.U."/>
            <person name="Montooth K."/>
            <person name="Mount S.M."/>
            <person name="Mu X."/>
            <person name="Myers E."/>
            <person name="Negre B."/>
            <person name="Newfeld S."/>
            <person name="Nielsen R."/>
            <person name="Noor M.A."/>
            <person name="O'Grady P."/>
            <person name="Pachter L."/>
            <person name="Papaceit M."/>
            <person name="Parisi M.J."/>
            <person name="Parisi M."/>
            <person name="Parts L."/>
            <person name="Pedersen J.S."/>
            <person name="Pesole G."/>
            <person name="Phillippy A.M."/>
            <person name="Ponting C.P."/>
            <person name="Pop M."/>
            <person name="Porcelli D."/>
            <person name="Powell J.R."/>
            <person name="Prohaska S."/>
            <person name="Pruitt K."/>
            <person name="Puig M."/>
            <person name="Quesneville H."/>
            <person name="Ram K.R."/>
            <person name="Rand D."/>
            <person name="Rasmussen M.D."/>
            <person name="Reed L.K."/>
            <person name="Reenan R."/>
            <person name="Reily A."/>
            <person name="Remington K.A."/>
            <person name="Rieger T.T."/>
            <person name="Ritchie M.G."/>
            <person name="Robin C."/>
            <person name="Rogers Y.H."/>
            <person name="Rohde C."/>
            <person name="Rozas J."/>
            <person name="Rubenfield M.J."/>
            <person name="Ruiz A."/>
            <person name="Russo S."/>
            <person name="Salzberg S.L."/>
            <person name="Sanchez-Gracia A."/>
            <person name="Saranga D.J."/>
            <person name="Sato H."/>
            <person name="Schaeffer S.W."/>
            <person name="Schatz M.C."/>
            <person name="Schlenke T."/>
            <person name="Schwartz R."/>
            <person name="Segarra C."/>
            <person name="Singh R.S."/>
            <person name="Sirot L."/>
            <person name="Sirota M."/>
            <person name="Sisneros N.B."/>
            <person name="Smith C.D."/>
            <person name="Smith T.F."/>
            <person name="Spieth J."/>
            <person name="Stage D.E."/>
            <person name="Stark A."/>
            <person name="Stephan W."/>
            <person name="Strausberg R.L."/>
            <person name="Strempel S."/>
            <person name="Sturgill D."/>
            <person name="Sutton G."/>
            <person name="Sutton G.G."/>
            <person name="Tao W."/>
            <person name="Teichmann S."/>
            <person name="Tobari Y.N."/>
            <person name="Tomimura Y."/>
            <person name="Tsolas J.M."/>
            <person name="Valente V.L."/>
            <person name="Venter E."/>
            <person name="Venter J.C."/>
            <person name="Vicario S."/>
            <person name="Vieira F.G."/>
            <person name="Vilella A.J."/>
            <person name="Villasante A."/>
            <person name="Walenz B."/>
            <person name="Wang J."/>
            <person name="Wasserman M."/>
            <person name="Watts T."/>
            <person name="Wilson D."/>
            <person name="Wilson R.K."/>
            <person name="Wing R.A."/>
            <person name="Wolfner M.F."/>
            <person name="Wong A."/>
            <person name="Wong G.K."/>
            <person name="Wu C.I."/>
            <person name="Wu G."/>
            <person name="Yamamoto D."/>
            <person name="Yang H.P."/>
            <person name="Yang S.P."/>
            <person name="Yorke J.A."/>
            <person name="Yoshida K."/>
            <person name="Zdobnov E."/>
            <person name="Zhang P."/>
            <person name="Zhang Y."/>
            <person name="Zimin A.V."/>
            <person name="Baldwin J."/>
            <person name="Abdouelleil A."/>
            <person name="Abdulkadir J."/>
            <person name="Abebe A."/>
            <person name="Abera B."/>
            <person name="Abreu J."/>
            <person name="Acer S.C."/>
            <person name="Aftuck L."/>
            <person name="Alexander A."/>
            <person name="An P."/>
            <person name="Anderson E."/>
            <person name="Anderson S."/>
            <person name="Arachi H."/>
            <person name="Azer M."/>
            <person name="Bachantsang P."/>
            <person name="Barry A."/>
            <person name="Bayul T."/>
            <person name="Berlin A."/>
            <person name="Bessette D."/>
            <person name="Bloom T."/>
            <person name="Blye J."/>
            <person name="Boguslavskiy L."/>
            <person name="Bonnet C."/>
            <person name="Boukhgalter B."/>
            <person name="Bourzgui I."/>
            <person name="Brown A."/>
            <person name="Cahill P."/>
            <person name="Channer S."/>
            <person name="Cheshatsang Y."/>
            <person name="Chuda L."/>
            <person name="Citroen M."/>
            <person name="Collymore A."/>
            <person name="Cooke P."/>
            <person name="Costello M."/>
            <person name="D'Aco K."/>
            <person name="Daza R."/>
            <person name="De Haan G."/>
            <person name="DeGray S."/>
            <person name="DeMaso C."/>
            <person name="Dhargay N."/>
            <person name="Dooley K."/>
            <person name="Dooley E."/>
            <person name="Doricent M."/>
            <person name="Dorje P."/>
            <person name="Dorjee K."/>
            <person name="Dupes A."/>
            <person name="Elong R."/>
            <person name="Falk J."/>
            <person name="Farina A."/>
            <person name="Faro S."/>
            <person name="Ferguson D."/>
            <person name="Fisher S."/>
            <person name="Foley C.D."/>
            <person name="Franke A."/>
            <person name="Friedrich D."/>
            <person name="Gadbois L."/>
            <person name="Gearin G."/>
            <person name="Gearin C.R."/>
            <person name="Giannoukos G."/>
            <person name="Goode T."/>
            <person name="Graham J."/>
            <person name="Grandbois E."/>
            <person name="Grewal S."/>
            <person name="Gyaltsen K."/>
            <person name="Hafez N."/>
            <person name="Hagos B."/>
            <person name="Hall J."/>
            <person name="Henson C."/>
            <person name="Hollinger A."/>
            <person name="Honan T."/>
            <person name="Huard M.D."/>
            <person name="Hughes L."/>
            <person name="Hurhula B."/>
            <person name="Husby M.E."/>
            <person name="Kamat A."/>
            <person name="Kanga B."/>
            <person name="Kashin S."/>
            <person name="Khazanovich D."/>
            <person name="Kisner P."/>
            <person name="Lance K."/>
            <person name="Lara M."/>
            <person name="Lee W."/>
            <person name="Lennon N."/>
            <person name="Letendre F."/>
            <person name="LeVine R."/>
            <person name="Lipovsky A."/>
            <person name="Liu X."/>
            <person name="Liu J."/>
            <person name="Liu S."/>
            <person name="Lokyitsang T."/>
            <person name="Lokyitsang Y."/>
            <person name="Lubonja R."/>
            <person name="Lui A."/>
            <person name="MacDonald P."/>
            <person name="Magnisalis V."/>
            <person name="Maru K."/>
            <person name="Matthews C."/>
            <person name="McCusker W."/>
            <person name="McDonough S."/>
            <person name="Mehta T."/>
            <person name="Meldrim J."/>
            <person name="Meneus L."/>
            <person name="Mihai O."/>
            <person name="Mihalev A."/>
            <person name="Mihova T."/>
            <person name="Mittelman R."/>
            <person name="Mlenga V."/>
            <person name="Montmayeur A."/>
            <person name="Mulrain L."/>
            <person name="Navidi A."/>
            <person name="Naylor J."/>
            <person name="Negash T."/>
            <person name="Nguyen T."/>
            <person name="Nguyen N."/>
            <person name="Nicol R."/>
            <person name="Norbu C."/>
            <person name="Norbu N."/>
            <person name="Novod N."/>
            <person name="O'Neill B."/>
            <person name="Osman S."/>
            <person name="Markiewicz E."/>
            <person name="Oyono O.L."/>
            <person name="Patti C."/>
            <person name="Phunkhang P."/>
            <person name="Pierre F."/>
            <person name="Priest M."/>
            <person name="Raghuraman S."/>
            <person name="Rege F."/>
            <person name="Reyes R."/>
            <person name="Rise C."/>
            <person name="Rogov P."/>
            <person name="Ross K."/>
            <person name="Ryan E."/>
            <person name="Settipalli S."/>
            <person name="Shea T."/>
            <person name="Sherpa N."/>
            <person name="Shi L."/>
            <person name="Shih D."/>
            <person name="Sparrow T."/>
            <person name="Spaulding J."/>
            <person name="Stalker J."/>
            <person name="Stange-Thomann N."/>
            <person name="Stavropoulos S."/>
            <person name="Stone C."/>
            <person name="Strader C."/>
            <person name="Tesfaye S."/>
            <person name="Thomson T."/>
            <person name="Thoulutsang Y."/>
            <person name="Thoulutsang D."/>
            <person name="Topham K."/>
            <person name="Topping I."/>
            <person name="Tsamla T."/>
            <person name="Vassiliev H."/>
            <person name="Vo A."/>
            <person name="Wangchuk T."/>
            <person name="Wangdi T."/>
            <person name="Weiand M."/>
            <person name="Wilkinson J."/>
            <person name="Wilson A."/>
            <person name="Yadav S."/>
            <person name="Young G."/>
            <person name="Yu Q."/>
            <person name="Zembek L."/>
            <person name="Zhong D."/>
            <person name="Zimmer A."/>
            <person name="Zwirko Z."/>
            <person name="Jaffe D.B."/>
            <person name="Alvarez P."/>
            <person name="Brockman W."/>
            <person name="Butler J."/>
            <person name="Chin C."/>
            <person name="Gnerre S."/>
            <person name="Grabherr M."/>
            <person name="Kleber M."/>
            <person name="Mauceli E."/>
            <person name="MacCallum I."/>
        </authorList>
    </citation>
    <scope>NUCLEOTIDE SEQUENCE [LARGE SCALE GENOMIC DNA]</scope>
    <source>
        <strain evidence="4">Tucson 15287-2541.00</strain>
    </source>
</reference>
<keyword evidence="1" id="KW-1133">Transmembrane helix</keyword>
<dbReference type="OrthoDB" id="7864031at2759"/>
<name>B4IYH6_DROGR</name>
<dbReference type="AlphaFoldDB" id="B4IYH6"/>
<organism evidence="4">
    <name type="scientific">Drosophila grimshawi</name>
    <name type="common">Hawaiian fruit fly</name>
    <name type="synonym">Idiomyia grimshawi</name>
    <dbReference type="NCBI Taxonomy" id="7222"/>
    <lineage>
        <taxon>Eukaryota</taxon>
        <taxon>Metazoa</taxon>
        <taxon>Ecdysozoa</taxon>
        <taxon>Arthropoda</taxon>
        <taxon>Hexapoda</taxon>
        <taxon>Insecta</taxon>
        <taxon>Pterygota</taxon>
        <taxon>Neoptera</taxon>
        <taxon>Endopterygota</taxon>
        <taxon>Diptera</taxon>
        <taxon>Brachycera</taxon>
        <taxon>Muscomorpha</taxon>
        <taxon>Ephydroidea</taxon>
        <taxon>Drosophilidae</taxon>
        <taxon>Drosophila</taxon>
        <taxon>Hawaiian Drosophila</taxon>
    </lineage>
</organism>
<dbReference type="STRING" id="7222.B4IYH6"/>
<evidence type="ECO:0000313" key="3">
    <source>
        <dbReference type="EMBL" id="EDV97649.1"/>
    </source>
</evidence>
<feature type="transmembrane region" description="Helical" evidence="1">
    <location>
        <begin position="93"/>
        <end position="114"/>
    </location>
</feature>
<feature type="chain" id="PRO_5002811243" evidence="2">
    <location>
        <begin position="20"/>
        <end position="146"/>
    </location>
</feature>
<dbReference type="InParanoid" id="B4IYH6"/>
<dbReference type="FunCoup" id="B4IYH6">
    <property type="interactions" value="23"/>
</dbReference>
<sequence>MQFLLFVIFALCWVIGAIAGDAQSVVDSKKYVPRYTLLAESKKQDQDSNAAAVASEQLQPWRRLAFTGFGGPQSGWPASGLSASPTALLGPGMLLLGVNLGALLYMLLALLGLAPPQRLGGVFNSGDIYRNDRQQLGAGKETDMYF</sequence>
<feature type="signal peptide" evidence="2">
    <location>
        <begin position="1"/>
        <end position="19"/>
    </location>
</feature>